<evidence type="ECO:0000313" key="3">
    <source>
        <dbReference type="Proteomes" id="UP000054399"/>
    </source>
</evidence>
<feature type="region of interest" description="Disordered" evidence="1">
    <location>
        <begin position="328"/>
        <end position="347"/>
    </location>
</feature>
<keyword evidence="3" id="KW-1185">Reference proteome</keyword>
<feature type="region of interest" description="Disordered" evidence="1">
    <location>
        <begin position="365"/>
        <end position="420"/>
    </location>
</feature>
<feature type="compositionally biased region" description="Basic and acidic residues" evidence="1">
    <location>
        <begin position="400"/>
        <end position="410"/>
    </location>
</feature>
<name>A0ABR3BN34_9TREE</name>
<feature type="region of interest" description="Disordered" evidence="1">
    <location>
        <begin position="91"/>
        <end position="114"/>
    </location>
</feature>
<feature type="compositionally biased region" description="Basic and acidic residues" evidence="1">
    <location>
        <begin position="774"/>
        <end position="786"/>
    </location>
</feature>
<dbReference type="EMBL" id="ATAM02000008">
    <property type="protein sequence ID" value="KAL0245479.1"/>
    <property type="molecule type" value="Genomic_DNA"/>
</dbReference>
<protein>
    <submittedName>
        <fullName evidence="2">Uncharacterized protein</fullName>
    </submittedName>
</protein>
<feature type="compositionally biased region" description="Polar residues" evidence="1">
    <location>
        <begin position="173"/>
        <end position="190"/>
    </location>
</feature>
<feature type="compositionally biased region" description="Basic residues" evidence="1">
    <location>
        <begin position="532"/>
        <end position="541"/>
    </location>
</feature>
<organism evidence="2 3">
    <name type="scientific">Cryptococcus tetragattii IND107</name>
    <dbReference type="NCBI Taxonomy" id="1296105"/>
    <lineage>
        <taxon>Eukaryota</taxon>
        <taxon>Fungi</taxon>
        <taxon>Dikarya</taxon>
        <taxon>Basidiomycota</taxon>
        <taxon>Agaricomycotina</taxon>
        <taxon>Tremellomycetes</taxon>
        <taxon>Tremellales</taxon>
        <taxon>Cryptococcaceae</taxon>
        <taxon>Cryptococcus</taxon>
        <taxon>Cryptococcus gattii species complex</taxon>
    </lineage>
</organism>
<dbReference type="RefSeq" id="XP_066612563.1">
    <property type="nucleotide sequence ID" value="XM_066759076.1"/>
</dbReference>
<dbReference type="GeneID" id="91991466"/>
<feature type="compositionally biased region" description="Low complexity" evidence="1">
    <location>
        <begin position="98"/>
        <end position="112"/>
    </location>
</feature>
<dbReference type="Proteomes" id="UP000054399">
    <property type="component" value="Unassembled WGS sequence"/>
</dbReference>
<feature type="region of interest" description="Disordered" evidence="1">
    <location>
        <begin position="525"/>
        <end position="544"/>
    </location>
</feature>
<reference evidence="3" key="1">
    <citation type="submission" date="2015-01" db="EMBL/GenBank/DDBJ databases">
        <title>The Genome Sequence of Cryptococcus gattii MMRL2647.</title>
        <authorList>
            <consortium name="The Broad Institute Genomics Platform"/>
            <person name="Cuomo C."/>
            <person name="Litvintseva A."/>
            <person name="Chen Y."/>
            <person name="Heitman J."/>
            <person name="Sun S."/>
            <person name="Springer D."/>
            <person name="Dromer F."/>
            <person name="Young S."/>
            <person name="Zeng Q."/>
            <person name="Gargeya S."/>
            <person name="Abouelleil A."/>
            <person name="Alvarado L."/>
            <person name="Chapman S.B."/>
            <person name="Gainer-Dewar J."/>
            <person name="Goldberg J."/>
            <person name="Griggs A."/>
            <person name="Gujja S."/>
            <person name="Hansen M."/>
            <person name="Howarth C."/>
            <person name="Imamovic A."/>
            <person name="Larimer J."/>
            <person name="Murphy C."/>
            <person name="Naylor J."/>
            <person name="Pearson M."/>
            <person name="Priest M."/>
            <person name="Roberts A."/>
            <person name="Saif S."/>
            <person name="Shea T."/>
            <person name="Sykes S."/>
            <person name="Wortman J."/>
            <person name="Nusbaum C."/>
            <person name="Birren B."/>
        </authorList>
    </citation>
    <scope>NUCLEOTIDE SEQUENCE [LARGE SCALE GENOMIC DNA]</scope>
    <source>
        <strain evidence="3">IND107</strain>
    </source>
</reference>
<gene>
    <name evidence="2" type="ORF">I308_104610</name>
</gene>
<evidence type="ECO:0000313" key="2">
    <source>
        <dbReference type="EMBL" id="KAL0245479.1"/>
    </source>
</evidence>
<feature type="region of interest" description="Disordered" evidence="1">
    <location>
        <begin position="166"/>
        <end position="199"/>
    </location>
</feature>
<feature type="compositionally biased region" description="Basic residues" evidence="1">
    <location>
        <begin position="333"/>
        <end position="347"/>
    </location>
</feature>
<accession>A0ABR3BN34</accession>
<proteinExistence type="predicted"/>
<sequence length="824" mass="89438">MRASHQARRRTWGLADHEPPNEHLVIHHCPPSIPLSIVCWPRVIRHRTQNIGQKCSIRMRNSQQPLGSKPPVVNLNRHPTIYDMVHTRDIRVSPKNGPSSYTHPSPSPHSFPNLSTAELHEQLDTGLDDIDGWSEESEDIEIYKCTRPLRVKKKKINFTTGRVVTNRRHRHSTISGPRSPLSFTSASPKSPTLKRNPCAAGPVSAHAHISQLFFVLPATSPSPTMPGQYTSASVLAAKRSSGSSSFHLGLGRFASYDPICPGPSPPLSPAPSPITRTFSNVHEHNAHYSSSACTYEQKRLPTIPGSPLTPSLAPRKAAELLGAIPPATISKGGARKHAASALKPGKHFRPLPNAAVTEIERFFGDVPRKPSKTPPGLKSKSKASSHPFAAKPSSPPTSSRSREDFYRKTDGGTLGQGGTVKHRALDGSMWLNVEEEQEFAWLMSDALTAVPPAPLPSVASVEAKATRKTEALAVEKLVGVMEKREGRQRVKQLDEMDVLCGSDGESEKWGMEAFTSILSIPKPKSISTSTKPKSKFSKKKPSKTDMSLSFLEMETPKHRDFDIINLQPWNRHIRSYSNPTPDSPKYEISDPIPFFEDMPLDFTVSRDISTTMRTDSGSSSSSLKNGRRQSSSPPRVKYRPPPITVPQPVDNNRLPVLTATSPRDLVSFSPSSRSQIQVEPIAAPAGTMSGALPTTPFVRPRVAPAAPAPGNGLRITGSSPPPPLPLSLLIPMPPVPLIPPLPTISAVDVSKSSNNGKLGSSATIASTSITGPGKPKDARKSRKGAKEEKVLISFFEPVTPIEPALPAGMKSKAWLKRVVKPLMS</sequence>
<feature type="region of interest" description="Disordered" evidence="1">
    <location>
        <begin position="753"/>
        <end position="786"/>
    </location>
</feature>
<comment type="caution">
    <text evidence="2">The sequence shown here is derived from an EMBL/GenBank/DDBJ whole genome shotgun (WGS) entry which is preliminary data.</text>
</comment>
<feature type="compositionally biased region" description="Low complexity" evidence="1">
    <location>
        <begin position="611"/>
        <end position="632"/>
    </location>
</feature>
<feature type="compositionally biased region" description="Low complexity" evidence="1">
    <location>
        <begin position="753"/>
        <end position="770"/>
    </location>
</feature>
<reference evidence="2 3" key="2">
    <citation type="submission" date="2024-01" db="EMBL/GenBank/DDBJ databases">
        <title>Comparative genomics of Cryptococcus and Kwoniella reveals pathogenesis evolution and contrasting modes of karyotype evolution via chromosome fusion or intercentromeric recombination.</title>
        <authorList>
            <person name="Coelho M.A."/>
            <person name="David-Palma M."/>
            <person name="Shea T."/>
            <person name="Bowers K."/>
            <person name="Mcginley-Smith S."/>
            <person name="Mohammad A.W."/>
            <person name="Gnirke A."/>
            <person name="Yurkov A.M."/>
            <person name="Nowrousian M."/>
            <person name="Sun S."/>
            <person name="Cuomo C.A."/>
            <person name="Heitman J."/>
        </authorList>
    </citation>
    <scope>NUCLEOTIDE SEQUENCE [LARGE SCALE GENOMIC DNA]</scope>
    <source>
        <strain evidence="2 3">IND107</strain>
    </source>
</reference>
<feature type="region of interest" description="Disordered" evidence="1">
    <location>
        <begin position="611"/>
        <end position="653"/>
    </location>
</feature>
<evidence type="ECO:0000256" key="1">
    <source>
        <dbReference type="SAM" id="MobiDB-lite"/>
    </source>
</evidence>